<protein>
    <submittedName>
        <fullName evidence="2">Uncharacterized protein</fullName>
    </submittedName>
</protein>
<dbReference type="EMBL" id="JASCZI010272215">
    <property type="protein sequence ID" value="MED6221066.1"/>
    <property type="molecule type" value="Genomic_DNA"/>
</dbReference>
<name>A0ABU6ZGI5_9FABA</name>
<proteinExistence type="predicted"/>
<dbReference type="Proteomes" id="UP001341840">
    <property type="component" value="Unassembled WGS sequence"/>
</dbReference>
<evidence type="ECO:0000256" key="1">
    <source>
        <dbReference type="SAM" id="MobiDB-lite"/>
    </source>
</evidence>
<evidence type="ECO:0000313" key="3">
    <source>
        <dbReference type="Proteomes" id="UP001341840"/>
    </source>
</evidence>
<gene>
    <name evidence="2" type="ORF">PIB30_050910</name>
</gene>
<feature type="compositionally biased region" description="Polar residues" evidence="1">
    <location>
        <begin position="1"/>
        <end position="17"/>
    </location>
</feature>
<feature type="region of interest" description="Disordered" evidence="1">
    <location>
        <begin position="1"/>
        <end position="131"/>
    </location>
</feature>
<accession>A0ABU6ZGI5</accession>
<comment type="caution">
    <text evidence="2">The sequence shown here is derived from an EMBL/GenBank/DDBJ whole genome shotgun (WGS) entry which is preliminary data.</text>
</comment>
<sequence length="142" mass="14549">MITAASTTDPATETIQSGAPFFGGEELGAPTGGTPMEGPPVEVGIEAELGASEGEAGGADVVLKRHDVGKTSDGQRQNGDGRRRTGRSHGRRQSSAGEDEMDNNATPPLAKTNRATTRRKCGDSTATGQAATTRLCSCECEG</sequence>
<organism evidence="2 3">
    <name type="scientific">Stylosanthes scabra</name>
    <dbReference type="NCBI Taxonomy" id="79078"/>
    <lineage>
        <taxon>Eukaryota</taxon>
        <taxon>Viridiplantae</taxon>
        <taxon>Streptophyta</taxon>
        <taxon>Embryophyta</taxon>
        <taxon>Tracheophyta</taxon>
        <taxon>Spermatophyta</taxon>
        <taxon>Magnoliopsida</taxon>
        <taxon>eudicotyledons</taxon>
        <taxon>Gunneridae</taxon>
        <taxon>Pentapetalae</taxon>
        <taxon>rosids</taxon>
        <taxon>fabids</taxon>
        <taxon>Fabales</taxon>
        <taxon>Fabaceae</taxon>
        <taxon>Papilionoideae</taxon>
        <taxon>50 kb inversion clade</taxon>
        <taxon>dalbergioids sensu lato</taxon>
        <taxon>Dalbergieae</taxon>
        <taxon>Pterocarpus clade</taxon>
        <taxon>Stylosanthes</taxon>
    </lineage>
</organism>
<evidence type="ECO:0000313" key="2">
    <source>
        <dbReference type="EMBL" id="MED6221066.1"/>
    </source>
</evidence>
<reference evidence="2 3" key="1">
    <citation type="journal article" date="2023" name="Plants (Basel)">
        <title>Bridging the Gap: Combining Genomics and Transcriptomics Approaches to Understand Stylosanthes scabra, an Orphan Legume from the Brazilian Caatinga.</title>
        <authorList>
            <person name="Ferreira-Neto J.R.C."/>
            <person name="da Silva M.D."/>
            <person name="Binneck E."/>
            <person name="de Melo N.F."/>
            <person name="da Silva R.H."/>
            <person name="de Melo A.L.T.M."/>
            <person name="Pandolfi V."/>
            <person name="Bustamante F.O."/>
            <person name="Brasileiro-Vidal A.C."/>
            <person name="Benko-Iseppon A.M."/>
        </authorList>
    </citation>
    <scope>NUCLEOTIDE SEQUENCE [LARGE SCALE GENOMIC DNA]</scope>
    <source>
        <tissue evidence="2">Leaves</tissue>
    </source>
</reference>
<keyword evidence="3" id="KW-1185">Reference proteome</keyword>